<protein>
    <submittedName>
        <fullName evidence="2">Hypothetical conserved protein</fullName>
    </submittedName>
</protein>
<evidence type="ECO:0000313" key="3">
    <source>
        <dbReference type="Proteomes" id="UP000000822"/>
    </source>
</evidence>
<keyword evidence="1" id="KW-0812">Transmembrane</keyword>
<accession>Q8ELL7</accession>
<feature type="transmembrane region" description="Helical" evidence="1">
    <location>
        <begin position="171"/>
        <end position="190"/>
    </location>
</feature>
<dbReference type="KEGG" id="oih:OB3207"/>
<sequence>MTSIAQGYYSIAVWITRFAYVNILWIAFTILGLGIFGLIPATVAMFAVVRKWNMGEQDIAIFPLFWKTYRQEFVKANGLGLLLAAVGYLLTIEFQILGTQTSLIYQMVQFSVVVILILFAMVVAYFFPIYVHFNLKFMDYIKWPFIIGVIHPILTVVLLVGVGLLLSITFYSLPALLFFFGGSVTAYILMWGVSKTFGKYEVNNK</sequence>
<dbReference type="EMBL" id="BA000028">
    <property type="protein sequence ID" value="BAC15163.1"/>
    <property type="molecule type" value="Genomic_DNA"/>
</dbReference>
<gene>
    <name evidence="2" type="ordered locus">OB3207</name>
</gene>
<feature type="transmembrane region" description="Helical" evidence="1">
    <location>
        <begin position="76"/>
        <end position="97"/>
    </location>
</feature>
<evidence type="ECO:0000256" key="1">
    <source>
        <dbReference type="SAM" id="Phobius"/>
    </source>
</evidence>
<proteinExistence type="predicted"/>
<dbReference type="PhylomeDB" id="Q8ELL7"/>
<evidence type="ECO:0000313" key="2">
    <source>
        <dbReference type="EMBL" id="BAC15163.1"/>
    </source>
</evidence>
<dbReference type="eggNOG" id="COG5578">
    <property type="taxonomic scope" value="Bacteria"/>
</dbReference>
<keyword evidence="3" id="KW-1185">Reference proteome</keyword>
<keyword evidence="1" id="KW-1133">Transmembrane helix</keyword>
<dbReference type="HOGENOM" id="CLU_081578_4_0_9"/>
<dbReference type="OrthoDB" id="2182676at2"/>
<feature type="transmembrane region" description="Helical" evidence="1">
    <location>
        <begin position="103"/>
        <end position="131"/>
    </location>
</feature>
<keyword evidence="1" id="KW-0472">Membrane</keyword>
<dbReference type="Proteomes" id="UP000000822">
    <property type="component" value="Chromosome"/>
</dbReference>
<dbReference type="STRING" id="221109.gene:10735459"/>
<dbReference type="RefSeq" id="WP_011067603.1">
    <property type="nucleotide sequence ID" value="NC_004193.1"/>
</dbReference>
<name>Q8ELL7_OCEIH</name>
<dbReference type="Pfam" id="PF04854">
    <property type="entry name" value="DUF624"/>
    <property type="match status" value="1"/>
</dbReference>
<reference evidence="2 3" key="1">
    <citation type="journal article" date="2001" name="FEMS Microbiol. Lett.">
        <title>Oceanobacillus iheyensis gen. nov., sp. nov., a deep-sea extremely halotolerant and alkaliphilic species isolated from a depth of 1050 m on the Iheya Ridge.</title>
        <authorList>
            <person name="Lu J."/>
            <person name="Nogi Y."/>
            <person name="Takami H."/>
        </authorList>
    </citation>
    <scope>NUCLEOTIDE SEQUENCE [LARGE SCALE GENOMIC DNA]</scope>
    <source>
        <strain evidence="3">DSM 14371 / CIP 107618 / JCM 11309 / KCTC 3954 / HTE831</strain>
    </source>
</reference>
<reference evidence="2 3" key="2">
    <citation type="journal article" date="2002" name="Nucleic Acids Res.">
        <title>Genome sequence of Oceanobacillus iheyensis isolated from the Iheya Ridge and its unexpected adaptive capabilities to extreme environments.</title>
        <authorList>
            <person name="Takami H."/>
            <person name="Takaki Y."/>
            <person name="Uchiyama I."/>
        </authorList>
    </citation>
    <scope>NUCLEOTIDE SEQUENCE [LARGE SCALE GENOMIC DNA]</scope>
    <source>
        <strain evidence="3">DSM 14371 / CIP 107618 / JCM 11309 / KCTC 3954 / HTE831</strain>
    </source>
</reference>
<dbReference type="AlphaFoldDB" id="Q8ELL7"/>
<feature type="transmembrane region" description="Helical" evidence="1">
    <location>
        <begin position="143"/>
        <end position="165"/>
    </location>
</feature>
<organism evidence="2 3">
    <name type="scientific">Oceanobacillus iheyensis (strain DSM 14371 / CIP 107618 / JCM 11309 / KCTC 3954 / HTE831)</name>
    <dbReference type="NCBI Taxonomy" id="221109"/>
    <lineage>
        <taxon>Bacteria</taxon>
        <taxon>Bacillati</taxon>
        <taxon>Bacillota</taxon>
        <taxon>Bacilli</taxon>
        <taxon>Bacillales</taxon>
        <taxon>Bacillaceae</taxon>
        <taxon>Oceanobacillus</taxon>
    </lineage>
</organism>
<feature type="transmembrane region" description="Helical" evidence="1">
    <location>
        <begin position="23"/>
        <end position="49"/>
    </location>
</feature>
<dbReference type="InterPro" id="IPR006938">
    <property type="entry name" value="DUF624"/>
</dbReference>